<evidence type="ECO:0000256" key="3">
    <source>
        <dbReference type="ARBA" id="ARBA00022781"/>
    </source>
</evidence>
<dbReference type="PRINTS" id="PR00125">
    <property type="entry name" value="ATPASEDELTA"/>
</dbReference>
<dbReference type="PANTHER" id="PTHR11910">
    <property type="entry name" value="ATP SYNTHASE DELTA CHAIN"/>
    <property type="match status" value="1"/>
</dbReference>
<comment type="similarity">
    <text evidence="8">Belongs to the ATPase delta chain family.</text>
</comment>
<comment type="function">
    <text evidence="8">F(1)F(0) ATP synthase produces ATP from ADP in the presence of a proton or sodium gradient. F-type ATPases consist of two structural domains, F(1) containing the extramembraneous catalytic core and F(0) containing the membrane proton channel, linked together by a central stalk and a peripheral stalk. During catalysis, ATP synthesis in the catalytic domain of F(1) is coupled via a rotary mechanism of the central stalk subunits to proton translocation.</text>
</comment>
<keyword evidence="4 8" id="KW-0406">Ion transport</keyword>
<comment type="caution">
    <text evidence="9">The sequence shown here is derived from an EMBL/GenBank/DDBJ whole genome shotgun (WGS) entry which is preliminary data.</text>
</comment>
<comment type="subcellular location">
    <subcellularLocation>
        <location evidence="8">Cell membrane</location>
        <topology evidence="8">Peripheral membrane protein</topology>
    </subcellularLocation>
    <subcellularLocation>
        <location evidence="1">Membrane</location>
    </subcellularLocation>
</comment>
<dbReference type="InterPro" id="IPR020781">
    <property type="entry name" value="ATPase_OSCP/d_CS"/>
</dbReference>
<reference evidence="10" key="1">
    <citation type="submission" date="2019-04" db="EMBL/GenBank/DDBJ databases">
        <title>Draft genome sequence of Pseudonocardiaceae bacterium SL3-2-4.</title>
        <authorList>
            <person name="Ningsih F."/>
            <person name="Yokota A."/>
            <person name="Sakai Y."/>
            <person name="Nanatani K."/>
            <person name="Yabe S."/>
            <person name="Oetari A."/>
            <person name="Sjamsuridzal W."/>
        </authorList>
    </citation>
    <scope>NUCLEOTIDE SEQUENCE [LARGE SCALE GENOMIC DNA]</scope>
    <source>
        <strain evidence="10">SL3-2-4</strain>
    </source>
</reference>
<keyword evidence="6 8" id="KW-0139">CF(1)</keyword>
<dbReference type="OrthoDB" id="5242917at2"/>
<keyword evidence="2 8" id="KW-0813">Transport</keyword>
<evidence type="ECO:0000256" key="6">
    <source>
        <dbReference type="ARBA" id="ARBA00023196"/>
    </source>
</evidence>
<gene>
    <name evidence="8 9" type="primary">atpH</name>
    <name evidence="9" type="ORF">GTS_40790</name>
</gene>
<dbReference type="InterPro" id="IPR026015">
    <property type="entry name" value="ATP_synth_OSCP/delta_N_sf"/>
</dbReference>
<evidence type="ECO:0000313" key="9">
    <source>
        <dbReference type="EMBL" id="GDY32446.1"/>
    </source>
</evidence>
<dbReference type="EMBL" id="BJFL01000024">
    <property type="protein sequence ID" value="GDY32446.1"/>
    <property type="molecule type" value="Genomic_DNA"/>
</dbReference>
<organism evidence="9 10">
    <name type="scientific">Gandjariella thermophila</name>
    <dbReference type="NCBI Taxonomy" id="1931992"/>
    <lineage>
        <taxon>Bacteria</taxon>
        <taxon>Bacillati</taxon>
        <taxon>Actinomycetota</taxon>
        <taxon>Actinomycetes</taxon>
        <taxon>Pseudonocardiales</taxon>
        <taxon>Pseudonocardiaceae</taxon>
        <taxon>Gandjariella</taxon>
    </lineage>
</organism>
<evidence type="ECO:0000256" key="2">
    <source>
        <dbReference type="ARBA" id="ARBA00022448"/>
    </source>
</evidence>
<accession>A0A4D4JDH3</accession>
<dbReference type="PROSITE" id="PS00389">
    <property type="entry name" value="ATPASE_DELTA"/>
    <property type="match status" value="1"/>
</dbReference>
<dbReference type="HAMAP" id="MF_01416">
    <property type="entry name" value="ATP_synth_delta_bact"/>
    <property type="match status" value="1"/>
</dbReference>
<dbReference type="InterPro" id="IPR000711">
    <property type="entry name" value="ATPase_OSCP/dsu"/>
</dbReference>
<evidence type="ECO:0000256" key="4">
    <source>
        <dbReference type="ARBA" id="ARBA00023065"/>
    </source>
</evidence>
<evidence type="ECO:0000256" key="7">
    <source>
        <dbReference type="ARBA" id="ARBA00023310"/>
    </source>
</evidence>
<keyword evidence="10" id="KW-1185">Reference proteome</keyword>
<dbReference type="GO" id="GO:0005886">
    <property type="term" value="C:plasma membrane"/>
    <property type="evidence" value="ECO:0007669"/>
    <property type="project" value="UniProtKB-SubCell"/>
</dbReference>
<dbReference type="AlphaFoldDB" id="A0A4D4JDH3"/>
<dbReference type="GO" id="GO:0045259">
    <property type="term" value="C:proton-transporting ATP synthase complex"/>
    <property type="evidence" value="ECO:0007669"/>
    <property type="project" value="UniProtKB-KW"/>
</dbReference>
<evidence type="ECO:0000313" key="10">
    <source>
        <dbReference type="Proteomes" id="UP000298860"/>
    </source>
</evidence>
<comment type="function">
    <text evidence="8">This protein is part of the stalk that links CF(0) to CF(1). It either transmits conformational changes from CF(0) to CF(1) or is implicated in proton conduction.</text>
</comment>
<keyword evidence="7 8" id="KW-0066">ATP synthesis</keyword>
<dbReference type="NCBIfam" id="TIGR01145">
    <property type="entry name" value="ATP_synt_delta"/>
    <property type="match status" value="1"/>
</dbReference>
<sequence length="272" mass="29888">MQFTSRLSLAVVRDRFEEQVGGTETGALHRLADQLSEAARVLDTERVLRRYLADPAAAESGRRGLAERVFGGKLDAAALDLLLEVVTQRWSRTTDLVDALESLARQALLASAERDGALDEVEDELFRFGRVLDSESRLRELLEDTSAPAPGRLDLLRGLLADKVKPVTLQLLEQAVRAPRHRSLDAVVQQLAELAASRRNRSMAQVVAAEPLSAEQEERLATVLSRIYGRPVSIQVEIDPEVIGGMVVRVGDEVIDGSIATRLARASRDLPR</sequence>
<dbReference type="SUPFAM" id="SSF47928">
    <property type="entry name" value="N-terminal domain of the delta subunit of the F1F0-ATP synthase"/>
    <property type="match status" value="1"/>
</dbReference>
<dbReference type="Gene3D" id="1.10.520.20">
    <property type="entry name" value="N-terminal domain of the delta subunit of the F1F0-ATP synthase"/>
    <property type="match status" value="1"/>
</dbReference>
<evidence type="ECO:0000256" key="8">
    <source>
        <dbReference type="HAMAP-Rule" id="MF_01416"/>
    </source>
</evidence>
<protein>
    <recommendedName>
        <fullName evidence="8">ATP synthase subunit delta</fullName>
    </recommendedName>
    <alternativeName>
        <fullName evidence="8">ATP synthase F(1) sector subunit delta</fullName>
    </alternativeName>
    <alternativeName>
        <fullName evidence="8">F-type ATPase subunit delta</fullName>
        <shortName evidence="8">F-ATPase subunit delta</shortName>
    </alternativeName>
</protein>
<dbReference type="RefSeq" id="WP_137815452.1">
    <property type="nucleotide sequence ID" value="NZ_BJFL01000024.1"/>
</dbReference>
<keyword evidence="5 8" id="KW-0472">Membrane</keyword>
<dbReference type="GO" id="GO:0046933">
    <property type="term" value="F:proton-transporting ATP synthase activity, rotational mechanism"/>
    <property type="evidence" value="ECO:0007669"/>
    <property type="project" value="UniProtKB-UniRule"/>
</dbReference>
<dbReference type="NCBIfam" id="NF009967">
    <property type="entry name" value="PRK13430.1"/>
    <property type="match status" value="1"/>
</dbReference>
<evidence type="ECO:0000256" key="1">
    <source>
        <dbReference type="ARBA" id="ARBA00004370"/>
    </source>
</evidence>
<evidence type="ECO:0000256" key="5">
    <source>
        <dbReference type="ARBA" id="ARBA00023136"/>
    </source>
</evidence>
<dbReference type="Proteomes" id="UP000298860">
    <property type="component" value="Unassembled WGS sequence"/>
</dbReference>
<dbReference type="Pfam" id="PF00213">
    <property type="entry name" value="OSCP"/>
    <property type="match status" value="1"/>
</dbReference>
<proteinExistence type="inferred from homology"/>
<keyword evidence="3 8" id="KW-0375">Hydrogen ion transport</keyword>
<keyword evidence="8" id="KW-1003">Cell membrane</keyword>
<name>A0A4D4JDH3_9PSEU</name>